<organism evidence="1 2">
    <name type="scientific">Iris pallida</name>
    <name type="common">Sweet iris</name>
    <dbReference type="NCBI Taxonomy" id="29817"/>
    <lineage>
        <taxon>Eukaryota</taxon>
        <taxon>Viridiplantae</taxon>
        <taxon>Streptophyta</taxon>
        <taxon>Embryophyta</taxon>
        <taxon>Tracheophyta</taxon>
        <taxon>Spermatophyta</taxon>
        <taxon>Magnoliopsida</taxon>
        <taxon>Liliopsida</taxon>
        <taxon>Asparagales</taxon>
        <taxon>Iridaceae</taxon>
        <taxon>Iridoideae</taxon>
        <taxon>Irideae</taxon>
        <taxon>Iris</taxon>
    </lineage>
</organism>
<protein>
    <submittedName>
        <fullName evidence="1">Uncharacterized protein</fullName>
    </submittedName>
</protein>
<dbReference type="EMBL" id="JANAVB010024994">
    <property type="protein sequence ID" value="KAJ6821727.1"/>
    <property type="molecule type" value="Genomic_DNA"/>
</dbReference>
<dbReference type="AlphaFoldDB" id="A0AAX6FZS5"/>
<gene>
    <name evidence="1" type="ORF">M6B38_390835</name>
</gene>
<comment type="caution">
    <text evidence="1">The sequence shown here is derived from an EMBL/GenBank/DDBJ whole genome shotgun (WGS) entry which is preliminary data.</text>
</comment>
<evidence type="ECO:0000313" key="2">
    <source>
        <dbReference type="Proteomes" id="UP001140949"/>
    </source>
</evidence>
<reference evidence="1" key="1">
    <citation type="journal article" date="2023" name="GigaByte">
        <title>Genome assembly of the bearded iris, Iris pallida Lam.</title>
        <authorList>
            <person name="Bruccoleri R.E."/>
            <person name="Oakeley E.J."/>
            <person name="Faust A.M.E."/>
            <person name="Altorfer M."/>
            <person name="Dessus-Babus S."/>
            <person name="Burckhardt D."/>
            <person name="Oertli M."/>
            <person name="Naumann U."/>
            <person name="Petersen F."/>
            <person name="Wong J."/>
        </authorList>
    </citation>
    <scope>NUCLEOTIDE SEQUENCE</scope>
    <source>
        <strain evidence="1">GSM-AAB239-AS_SAM_17_03QT</strain>
    </source>
</reference>
<reference evidence="1" key="2">
    <citation type="submission" date="2023-04" db="EMBL/GenBank/DDBJ databases">
        <authorList>
            <person name="Bruccoleri R.E."/>
            <person name="Oakeley E.J."/>
            <person name="Faust A.-M."/>
            <person name="Dessus-Babus S."/>
            <person name="Altorfer M."/>
            <person name="Burckhardt D."/>
            <person name="Oertli M."/>
            <person name="Naumann U."/>
            <person name="Petersen F."/>
            <person name="Wong J."/>
        </authorList>
    </citation>
    <scope>NUCLEOTIDE SEQUENCE</scope>
    <source>
        <strain evidence="1">GSM-AAB239-AS_SAM_17_03QT</strain>
        <tissue evidence="1">Leaf</tissue>
    </source>
</reference>
<name>A0AAX6FZS5_IRIPA</name>
<dbReference type="Proteomes" id="UP001140949">
    <property type="component" value="Unassembled WGS sequence"/>
</dbReference>
<accession>A0AAX6FZS5</accession>
<sequence>MSDIRAKEREVERLNWLRNRLDVGVINASTPTRNRFGRNIGAASLGDYTIVTSRNRFPRGWI</sequence>
<evidence type="ECO:0000313" key="1">
    <source>
        <dbReference type="EMBL" id="KAJ6821727.1"/>
    </source>
</evidence>
<keyword evidence="2" id="KW-1185">Reference proteome</keyword>
<proteinExistence type="predicted"/>